<proteinExistence type="predicted"/>
<dbReference type="AlphaFoldDB" id="A0A371D2C6"/>
<gene>
    <name evidence="1" type="ORF">OH76DRAFT_812822</name>
</gene>
<organism evidence="1 2">
    <name type="scientific">Lentinus brumalis</name>
    <dbReference type="NCBI Taxonomy" id="2498619"/>
    <lineage>
        <taxon>Eukaryota</taxon>
        <taxon>Fungi</taxon>
        <taxon>Dikarya</taxon>
        <taxon>Basidiomycota</taxon>
        <taxon>Agaricomycotina</taxon>
        <taxon>Agaricomycetes</taxon>
        <taxon>Polyporales</taxon>
        <taxon>Polyporaceae</taxon>
        <taxon>Lentinus</taxon>
    </lineage>
</organism>
<name>A0A371D2C6_9APHY</name>
<accession>A0A371D2C6</accession>
<evidence type="ECO:0000313" key="2">
    <source>
        <dbReference type="Proteomes" id="UP000256964"/>
    </source>
</evidence>
<reference evidence="1 2" key="1">
    <citation type="journal article" date="2018" name="Biotechnol. Biofuels">
        <title>Integrative visual omics of the white-rot fungus Polyporus brumalis exposes the biotechnological potential of its oxidative enzymes for delignifying raw plant biomass.</title>
        <authorList>
            <person name="Miyauchi S."/>
            <person name="Rancon A."/>
            <person name="Drula E."/>
            <person name="Hage H."/>
            <person name="Chaduli D."/>
            <person name="Favel A."/>
            <person name="Grisel S."/>
            <person name="Henrissat B."/>
            <person name="Herpoel-Gimbert I."/>
            <person name="Ruiz-Duenas F.J."/>
            <person name="Chevret D."/>
            <person name="Hainaut M."/>
            <person name="Lin J."/>
            <person name="Wang M."/>
            <person name="Pangilinan J."/>
            <person name="Lipzen A."/>
            <person name="Lesage-Meessen L."/>
            <person name="Navarro D."/>
            <person name="Riley R."/>
            <person name="Grigoriev I.V."/>
            <person name="Zhou S."/>
            <person name="Raouche S."/>
            <person name="Rosso M.N."/>
        </authorList>
    </citation>
    <scope>NUCLEOTIDE SEQUENCE [LARGE SCALE GENOMIC DNA]</scope>
    <source>
        <strain evidence="1 2">BRFM 1820</strain>
    </source>
</reference>
<sequence length="178" mass="19988">MDCRLWCYPRDMQKRMVLQSTWDMRDDIDVRGRLTIRFRTRTAATEDHDAVESGPATRMDTCLRRAEHGEGWPVHEQRAWSVCVALDVYKYQQEAGSPFNSQLLTCAPPILRSHPSTIRRMPITLCPLQFVAPHYRLTVSPTFASPPIVCAATLAPPAHGMSAALTQKTVRTPGPGQS</sequence>
<protein>
    <submittedName>
        <fullName evidence="1">Uncharacterized protein</fullName>
    </submittedName>
</protein>
<evidence type="ECO:0000313" key="1">
    <source>
        <dbReference type="EMBL" id="RDX46710.1"/>
    </source>
</evidence>
<dbReference type="EMBL" id="KZ857424">
    <property type="protein sequence ID" value="RDX46710.1"/>
    <property type="molecule type" value="Genomic_DNA"/>
</dbReference>
<keyword evidence="2" id="KW-1185">Reference proteome</keyword>
<dbReference type="Proteomes" id="UP000256964">
    <property type="component" value="Unassembled WGS sequence"/>
</dbReference>